<dbReference type="SUPFAM" id="SSF56281">
    <property type="entry name" value="Metallo-hydrolase/oxidoreductase"/>
    <property type="match status" value="1"/>
</dbReference>
<dbReference type="PANTHER" id="PTHR42951">
    <property type="entry name" value="METALLO-BETA-LACTAMASE DOMAIN-CONTAINING"/>
    <property type="match status" value="1"/>
</dbReference>
<dbReference type="Pfam" id="PF00753">
    <property type="entry name" value="Lactamase_B"/>
    <property type="match status" value="1"/>
</dbReference>
<dbReference type="Gene3D" id="3.60.15.10">
    <property type="entry name" value="Ribonuclease Z/Hydroxyacylglutathione hydrolase-like"/>
    <property type="match status" value="1"/>
</dbReference>
<dbReference type="InterPro" id="IPR001279">
    <property type="entry name" value="Metallo-B-lactamas"/>
</dbReference>
<sequence length="307" mass="33743">MNEAAVDSVRLLPNGGWDPRLLICRCAPTVDSFIVITARYVILIDTLINPATAEALLAIAKPHLRDARTLLVINTHADWDHCWGNQLFAGADAVAPAPILATARCAPRFGAEMAAKLAAQRDADPGRFDLVRPVAPTVLFDERLTIDGGDLTLELFPTPGHTDDHLAMYIPELALLLAGDAAEEPFPFATTVDALPPLRASLGAMMALQPREAFYCHAPERSGPVLLARNIAYFDALEWHCREALARGVASATEDGDELERYVGWRFQEAIGGDRQASVLPQMYHRGHQRHIRLMLDWVQQDNSLSQ</sequence>
<feature type="domain" description="Metallo-beta-lactamase" evidence="1">
    <location>
        <begin position="29"/>
        <end position="217"/>
    </location>
</feature>
<organism evidence="2">
    <name type="scientific">uncultured Thermomicrobiales bacterium</name>
    <dbReference type="NCBI Taxonomy" id="1645740"/>
    <lineage>
        <taxon>Bacteria</taxon>
        <taxon>Pseudomonadati</taxon>
        <taxon>Thermomicrobiota</taxon>
        <taxon>Thermomicrobia</taxon>
        <taxon>Thermomicrobiales</taxon>
        <taxon>environmental samples</taxon>
    </lineage>
</organism>
<dbReference type="AlphaFoldDB" id="A0A6J4VXW8"/>
<dbReference type="InterPro" id="IPR050855">
    <property type="entry name" value="NDM-1-like"/>
</dbReference>
<evidence type="ECO:0000259" key="1">
    <source>
        <dbReference type="SMART" id="SM00849"/>
    </source>
</evidence>
<name>A0A6J4VXW8_9BACT</name>
<dbReference type="EMBL" id="CADCWN010000382">
    <property type="protein sequence ID" value="CAA9589756.1"/>
    <property type="molecule type" value="Genomic_DNA"/>
</dbReference>
<accession>A0A6J4VXW8</accession>
<dbReference type="PANTHER" id="PTHR42951:SF17">
    <property type="entry name" value="METALLO-BETA-LACTAMASE DOMAIN-CONTAINING PROTEIN"/>
    <property type="match status" value="1"/>
</dbReference>
<proteinExistence type="predicted"/>
<evidence type="ECO:0000313" key="2">
    <source>
        <dbReference type="EMBL" id="CAA9589756.1"/>
    </source>
</evidence>
<protein>
    <recommendedName>
        <fullName evidence="1">Metallo-beta-lactamase domain-containing protein</fullName>
    </recommendedName>
</protein>
<reference evidence="2" key="1">
    <citation type="submission" date="2020-02" db="EMBL/GenBank/DDBJ databases">
        <authorList>
            <person name="Meier V. D."/>
        </authorList>
    </citation>
    <scope>NUCLEOTIDE SEQUENCE</scope>
    <source>
        <strain evidence="2">AVDCRST_MAG18</strain>
    </source>
</reference>
<gene>
    <name evidence="2" type="ORF">AVDCRST_MAG18-4738</name>
</gene>
<dbReference type="SMART" id="SM00849">
    <property type="entry name" value="Lactamase_B"/>
    <property type="match status" value="1"/>
</dbReference>
<dbReference type="InterPro" id="IPR036866">
    <property type="entry name" value="RibonucZ/Hydroxyglut_hydro"/>
</dbReference>